<protein>
    <submittedName>
        <fullName evidence="3">Uncharacterized protein</fullName>
    </submittedName>
</protein>
<reference evidence="3 4" key="1">
    <citation type="submission" date="2020-08" db="EMBL/GenBank/DDBJ databases">
        <title>Plant Genome Project.</title>
        <authorList>
            <person name="Zhang R.-G."/>
        </authorList>
    </citation>
    <scope>NUCLEOTIDE SEQUENCE [LARGE SCALE GENOMIC DNA]</scope>
    <source>
        <tissue evidence="3">Rhizome</tissue>
    </source>
</reference>
<evidence type="ECO:0000313" key="3">
    <source>
        <dbReference type="EMBL" id="KAG6478045.1"/>
    </source>
</evidence>
<dbReference type="EMBL" id="JACMSC010000017">
    <property type="protein sequence ID" value="KAG6478045.1"/>
    <property type="molecule type" value="Genomic_DNA"/>
</dbReference>
<proteinExistence type="predicted"/>
<evidence type="ECO:0000256" key="2">
    <source>
        <dbReference type="SAM" id="Phobius"/>
    </source>
</evidence>
<dbReference type="AlphaFoldDB" id="A0A8J5K8E5"/>
<keyword evidence="2" id="KW-0472">Membrane</keyword>
<feature type="transmembrane region" description="Helical" evidence="2">
    <location>
        <begin position="52"/>
        <end position="74"/>
    </location>
</feature>
<feature type="compositionally biased region" description="Polar residues" evidence="1">
    <location>
        <begin position="96"/>
        <end position="105"/>
    </location>
</feature>
<accession>A0A8J5K8E5</accession>
<sequence>MAFDRISNFEGVYANLHTPAVIIGGVCVLIALVLSTILILQHLQSYSKPAVSYVYVFMPFCRFIYALVFLMMIMRSIVGPRHTLTAHRPADKMSHPHSNNTNSRASRLDGRKTRRKSGDTAEGRIYAKSSGDNYYTANKVNCGSAGVCYRLAGNGYNDDGYGRLRQRPADVSATGGDGAGPLEMLGVGDAVRGSGGGADCWTQR</sequence>
<dbReference type="Proteomes" id="UP000734854">
    <property type="component" value="Unassembled WGS sequence"/>
</dbReference>
<feature type="transmembrane region" description="Helical" evidence="2">
    <location>
        <begin position="20"/>
        <end position="40"/>
    </location>
</feature>
<keyword evidence="2" id="KW-1133">Transmembrane helix</keyword>
<gene>
    <name evidence="3" type="ORF">ZIOFF_061477</name>
</gene>
<feature type="region of interest" description="Disordered" evidence="1">
    <location>
        <begin position="87"/>
        <end position="123"/>
    </location>
</feature>
<comment type="caution">
    <text evidence="3">The sequence shown here is derived from an EMBL/GenBank/DDBJ whole genome shotgun (WGS) entry which is preliminary data.</text>
</comment>
<evidence type="ECO:0000256" key="1">
    <source>
        <dbReference type="SAM" id="MobiDB-lite"/>
    </source>
</evidence>
<evidence type="ECO:0000313" key="4">
    <source>
        <dbReference type="Proteomes" id="UP000734854"/>
    </source>
</evidence>
<keyword evidence="4" id="KW-1185">Reference proteome</keyword>
<name>A0A8J5K8E5_ZINOF</name>
<keyword evidence="2" id="KW-0812">Transmembrane</keyword>
<feature type="compositionally biased region" description="Basic and acidic residues" evidence="1">
    <location>
        <begin position="106"/>
        <end position="122"/>
    </location>
</feature>
<organism evidence="3 4">
    <name type="scientific">Zingiber officinale</name>
    <name type="common">Ginger</name>
    <name type="synonym">Amomum zingiber</name>
    <dbReference type="NCBI Taxonomy" id="94328"/>
    <lineage>
        <taxon>Eukaryota</taxon>
        <taxon>Viridiplantae</taxon>
        <taxon>Streptophyta</taxon>
        <taxon>Embryophyta</taxon>
        <taxon>Tracheophyta</taxon>
        <taxon>Spermatophyta</taxon>
        <taxon>Magnoliopsida</taxon>
        <taxon>Liliopsida</taxon>
        <taxon>Zingiberales</taxon>
        <taxon>Zingiberaceae</taxon>
        <taxon>Zingiber</taxon>
    </lineage>
</organism>